<proteinExistence type="predicted"/>
<evidence type="ECO:0000313" key="1">
    <source>
        <dbReference type="EMBL" id="KAI8542359.1"/>
    </source>
</evidence>
<reference evidence="1" key="1">
    <citation type="submission" date="2022-02" db="EMBL/GenBank/DDBJ databases">
        <title>Plant Genome Project.</title>
        <authorList>
            <person name="Zhang R.-G."/>
        </authorList>
    </citation>
    <scope>NUCLEOTIDE SEQUENCE</scope>
    <source>
        <strain evidence="1">AT1</strain>
    </source>
</reference>
<protein>
    <submittedName>
        <fullName evidence="1">Uncharacterized protein</fullName>
    </submittedName>
</protein>
<dbReference type="EMBL" id="CM046395">
    <property type="protein sequence ID" value="KAI8542359.1"/>
    <property type="molecule type" value="Genomic_DNA"/>
</dbReference>
<gene>
    <name evidence="1" type="ORF">RHMOL_Rhmol08G0132500</name>
</gene>
<accession>A0ACC0MP10</accession>
<organism evidence="1 2">
    <name type="scientific">Rhododendron molle</name>
    <name type="common">Chinese azalea</name>
    <name type="synonym">Azalea mollis</name>
    <dbReference type="NCBI Taxonomy" id="49168"/>
    <lineage>
        <taxon>Eukaryota</taxon>
        <taxon>Viridiplantae</taxon>
        <taxon>Streptophyta</taxon>
        <taxon>Embryophyta</taxon>
        <taxon>Tracheophyta</taxon>
        <taxon>Spermatophyta</taxon>
        <taxon>Magnoliopsida</taxon>
        <taxon>eudicotyledons</taxon>
        <taxon>Gunneridae</taxon>
        <taxon>Pentapetalae</taxon>
        <taxon>asterids</taxon>
        <taxon>Ericales</taxon>
        <taxon>Ericaceae</taxon>
        <taxon>Ericoideae</taxon>
        <taxon>Rhodoreae</taxon>
        <taxon>Rhododendron</taxon>
    </lineage>
</organism>
<comment type="caution">
    <text evidence="1">The sequence shown here is derived from an EMBL/GenBank/DDBJ whole genome shotgun (WGS) entry which is preliminary data.</text>
</comment>
<keyword evidence="2" id="KW-1185">Reference proteome</keyword>
<sequence>MPTPHTRTRNTSRIRRGLTRQDMKAMDRCLIRLFRLEEDRGCAPGWNMPDWKY</sequence>
<dbReference type="Proteomes" id="UP001062846">
    <property type="component" value="Chromosome 8"/>
</dbReference>
<name>A0ACC0MP10_RHOML</name>
<evidence type="ECO:0000313" key="2">
    <source>
        <dbReference type="Proteomes" id="UP001062846"/>
    </source>
</evidence>